<dbReference type="NCBIfam" id="TIGR01727">
    <property type="entry name" value="oligo_HPY"/>
    <property type="match status" value="1"/>
</dbReference>
<dbReference type="FunFam" id="3.40.50.300:FF:000016">
    <property type="entry name" value="Oligopeptide ABC transporter ATP-binding component"/>
    <property type="match status" value="1"/>
</dbReference>
<name>A0A922NZZ3_9HYPH</name>
<dbReference type="AlphaFoldDB" id="A0A922NZZ3"/>
<dbReference type="PANTHER" id="PTHR43297:SF2">
    <property type="entry name" value="DIPEPTIDE TRANSPORT ATP-BINDING PROTEIN DPPD"/>
    <property type="match status" value="1"/>
</dbReference>
<comment type="similarity">
    <text evidence="2">Belongs to the ABC transporter superfamily.</text>
</comment>
<protein>
    <submittedName>
        <fullName evidence="9">Oligopeptide transporter ATP-binding component</fullName>
    </submittedName>
</protein>
<dbReference type="CDD" id="cd03257">
    <property type="entry name" value="ABC_NikE_OppD_transporters"/>
    <property type="match status" value="1"/>
</dbReference>
<evidence type="ECO:0000313" key="10">
    <source>
        <dbReference type="Proteomes" id="UP000052167"/>
    </source>
</evidence>
<proteinExistence type="inferred from homology"/>
<dbReference type="GO" id="GO:0005524">
    <property type="term" value="F:ATP binding"/>
    <property type="evidence" value="ECO:0007669"/>
    <property type="project" value="UniProtKB-KW"/>
</dbReference>
<dbReference type="PROSITE" id="PS00211">
    <property type="entry name" value="ABC_TRANSPORTER_1"/>
    <property type="match status" value="1"/>
</dbReference>
<dbReference type="SMART" id="SM00382">
    <property type="entry name" value="AAA"/>
    <property type="match status" value="1"/>
</dbReference>
<evidence type="ECO:0000256" key="7">
    <source>
        <dbReference type="ARBA" id="ARBA00023136"/>
    </source>
</evidence>
<dbReference type="Proteomes" id="UP000052167">
    <property type="component" value="Unassembled WGS sequence"/>
</dbReference>
<dbReference type="EMBL" id="JOKJ01000017">
    <property type="protein sequence ID" value="KEQ06106.1"/>
    <property type="molecule type" value="Genomic_DNA"/>
</dbReference>
<dbReference type="InterPro" id="IPR027417">
    <property type="entry name" value="P-loop_NTPase"/>
</dbReference>
<dbReference type="PANTHER" id="PTHR43297">
    <property type="entry name" value="OLIGOPEPTIDE TRANSPORT ATP-BINDING PROTEIN APPD"/>
    <property type="match status" value="1"/>
</dbReference>
<dbReference type="SUPFAM" id="SSF52540">
    <property type="entry name" value="P-loop containing nucleoside triphosphate hydrolases"/>
    <property type="match status" value="1"/>
</dbReference>
<dbReference type="InterPro" id="IPR003593">
    <property type="entry name" value="AAA+_ATPase"/>
</dbReference>
<evidence type="ECO:0000256" key="4">
    <source>
        <dbReference type="ARBA" id="ARBA00022475"/>
    </source>
</evidence>
<keyword evidence="7" id="KW-0472">Membrane</keyword>
<dbReference type="InterPro" id="IPR050388">
    <property type="entry name" value="ABC_Ni/Peptide_Import"/>
</dbReference>
<dbReference type="GO" id="GO:0005886">
    <property type="term" value="C:plasma membrane"/>
    <property type="evidence" value="ECO:0007669"/>
    <property type="project" value="UniProtKB-SubCell"/>
</dbReference>
<keyword evidence="10" id="KW-1185">Reference proteome</keyword>
<dbReference type="PROSITE" id="PS50893">
    <property type="entry name" value="ABC_TRANSPORTER_2"/>
    <property type="match status" value="1"/>
</dbReference>
<keyword evidence="6 9" id="KW-0067">ATP-binding</keyword>
<reference evidence="9 10" key="1">
    <citation type="submission" date="2014-06" db="EMBL/GenBank/DDBJ databases">
        <title>Rhizobium pelagicum/R2-400B4.</title>
        <authorList>
            <person name="Kimes N.E."/>
            <person name="Lopez-Perez M."/>
        </authorList>
    </citation>
    <scope>NUCLEOTIDE SEQUENCE [LARGE SCALE GENOMIC DNA]</scope>
    <source>
        <strain evidence="9 10">R2-400B4</strain>
    </source>
</reference>
<dbReference type="Gene3D" id="3.40.50.300">
    <property type="entry name" value="P-loop containing nucleotide triphosphate hydrolases"/>
    <property type="match status" value="1"/>
</dbReference>
<comment type="subcellular location">
    <subcellularLocation>
        <location evidence="1">Cell inner membrane</location>
        <topology evidence="1">Peripheral membrane protein</topology>
    </subcellularLocation>
</comment>
<dbReference type="InterPro" id="IPR013563">
    <property type="entry name" value="Oligopep_ABC_C"/>
</dbReference>
<evidence type="ECO:0000259" key="8">
    <source>
        <dbReference type="PROSITE" id="PS50893"/>
    </source>
</evidence>
<dbReference type="Pfam" id="PF08352">
    <property type="entry name" value="oligo_HPY"/>
    <property type="match status" value="1"/>
</dbReference>
<evidence type="ECO:0000313" key="9">
    <source>
        <dbReference type="EMBL" id="KEQ06106.1"/>
    </source>
</evidence>
<comment type="caution">
    <text evidence="9">The sequence shown here is derived from an EMBL/GenBank/DDBJ whole genome shotgun (WGS) entry which is preliminary data.</text>
</comment>
<keyword evidence="4" id="KW-1003">Cell membrane</keyword>
<dbReference type="InterPro" id="IPR003439">
    <property type="entry name" value="ABC_transporter-like_ATP-bd"/>
</dbReference>
<gene>
    <name evidence="9" type="primary">oppD</name>
    <name evidence="9" type="ORF">GV68_07440</name>
</gene>
<dbReference type="Pfam" id="PF00005">
    <property type="entry name" value="ABC_tran"/>
    <property type="match status" value="1"/>
</dbReference>
<organism evidence="9 10">
    <name type="scientific">Pseudorhizobium pelagicum</name>
    <dbReference type="NCBI Taxonomy" id="1509405"/>
    <lineage>
        <taxon>Bacteria</taxon>
        <taxon>Pseudomonadati</taxon>
        <taxon>Pseudomonadota</taxon>
        <taxon>Alphaproteobacteria</taxon>
        <taxon>Hyphomicrobiales</taxon>
        <taxon>Rhizobiaceae</taxon>
        <taxon>Rhizobium/Agrobacterium group</taxon>
        <taxon>Pseudorhizobium</taxon>
    </lineage>
</organism>
<evidence type="ECO:0000256" key="6">
    <source>
        <dbReference type="ARBA" id="ARBA00022840"/>
    </source>
</evidence>
<dbReference type="GO" id="GO:0016887">
    <property type="term" value="F:ATP hydrolysis activity"/>
    <property type="evidence" value="ECO:0007669"/>
    <property type="project" value="InterPro"/>
</dbReference>
<dbReference type="InterPro" id="IPR017871">
    <property type="entry name" value="ABC_transporter-like_CS"/>
</dbReference>
<sequence>MTKASGAMTSNFVELRDLRVAFDGVQVLHGIHLDVAPGEAVGLVGESGCGKSVTWLAALGLLPGKAEVSGSVRVSGQEICNAGRGALEAVRGGKIAMIFQDPSSSLNPVLRIGRQIAEALFIHRGLKGAAARTEALRLMDLVGIPDAHRRFDHFPHEFSGGQCQRLMIAMALAGEPDLLIADEPTTALDATIQAQILDLLNRLRAETGLALVFISHDLGAVSQVCERVCVMYAGRIVEQGTVSELFSEPRHPYTRGLFDAIPMLDGPRSRMVPIPGTVPNPRHLPAGCSFSPRCANAVELCRHDMPALHHDGADRGLACHRPVGTAPGRLSQTRILESIQ</sequence>
<keyword evidence="5" id="KW-0547">Nucleotide-binding</keyword>
<dbReference type="GO" id="GO:0055085">
    <property type="term" value="P:transmembrane transport"/>
    <property type="evidence" value="ECO:0007669"/>
    <property type="project" value="UniProtKB-ARBA"/>
</dbReference>
<feature type="domain" description="ABC transporter" evidence="8">
    <location>
        <begin position="13"/>
        <end position="258"/>
    </location>
</feature>
<keyword evidence="3" id="KW-0813">Transport</keyword>
<evidence type="ECO:0000256" key="1">
    <source>
        <dbReference type="ARBA" id="ARBA00004417"/>
    </source>
</evidence>
<evidence type="ECO:0000256" key="2">
    <source>
        <dbReference type="ARBA" id="ARBA00005417"/>
    </source>
</evidence>
<evidence type="ECO:0000256" key="3">
    <source>
        <dbReference type="ARBA" id="ARBA00022448"/>
    </source>
</evidence>
<accession>A0A922NZZ3</accession>
<dbReference type="GO" id="GO:0015833">
    <property type="term" value="P:peptide transport"/>
    <property type="evidence" value="ECO:0007669"/>
    <property type="project" value="InterPro"/>
</dbReference>
<evidence type="ECO:0000256" key="5">
    <source>
        <dbReference type="ARBA" id="ARBA00022741"/>
    </source>
</evidence>